<sequence>MGFIASFTGYLTPIFLVLSPILSYSDQAYSMHRNKSSAGFSLDIPLIMLVASLCRIFYYPGARFDIALLAQSVVMVVIQVILLKIALDHRPAPASKGGDGAVPFARVNDGFWERARPYGFWQWRSPKPYWQFILSLFIGLTVCELILGPMRGIYPTYSAFIGYAGLSIEATLPLPQIMANAKLRSCKGFRVSVLASWLAGDAMKMAWFFTASTQIPLAFKICGIFQAACDAFLGVQYLMYGNGQPEVIKEHALADWQGNPGPYSDTVTSGRETITGRRTSSVERKM</sequence>
<dbReference type="GO" id="GO:0005802">
    <property type="term" value="C:trans-Golgi network"/>
    <property type="evidence" value="ECO:0007669"/>
    <property type="project" value="TreeGrafter"/>
</dbReference>
<evidence type="ECO:0000256" key="3">
    <source>
        <dbReference type="ARBA" id="ARBA00022989"/>
    </source>
</evidence>
<comment type="subcellular location">
    <subcellularLocation>
        <location evidence="1">Membrane</location>
        <topology evidence="1">Multi-pass membrane protein</topology>
    </subcellularLocation>
</comment>
<feature type="transmembrane region" description="Helical" evidence="5">
    <location>
        <begin position="39"/>
        <end position="59"/>
    </location>
</feature>
<feature type="transmembrane region" description="Helical" evidence="5">
    <location>
        <begin position="66"/>
        <end position="87"/>
    </location>
</feature>
<dbReference type="GO" id="GO:0005829">
    <property type="term" value="C:cytosol"/>
    <property type="evidence" value="ECO:0007669"/>
    <property type="project" value="GOC"/>
</dbReference>
<keyword evidence="3 5" id="KW-1133">Transmembrane helix</keyword>
<evidence type="ECO:0000313" key="6">
    <source>
        <dbReference type="EMBL" id="KAK1761031.1"/>
    </source>
</evidence>
<dbReference type="PANTHER" id="PTHR14856:SF9">
    <property type="entry name" value="PQ-LOOP REPEAT-CONTAINING PROTEIN 1"/>
    <property type="match status" value="1"/>
</dbReference>
<evidence type="ECO:0000256" key="5">
    <source>
        <dbReference type="SAM" id="Phobius"/>
    </source>
</evidence>
<dbReference type="GO" id="GO:0045332">
    <property type="term" value="P:phospholipid translocation"/>
    <property type="evidence" value="ECO:0007669"/>
    <property type="project" value="TreeGrafter"/>
</dbReference>
<dbReference type="EMBL" id="MU839827">
    <property type="protein sequence ID" value="KAK1761031.1"/>
    <property type="molecule type" value="Genomic_DNA"/>
</dbReference>
<dbReference type="FunFam" id="1.20.1280.290:FF:000005">
    <property type="entry name" value="PQ-loop repeat-containing protein 1"/>
    <property type="match status" value="1"/>
</dbReference>
<accession>A0AAJ0BS67</accession>
<comment type="caution">
    <text evidence="6">The sequence shown here is derived from an EMBL/GenBank/DDBJ whole genome shotgun (WGS) entry which is preliminary data.</text>
</comment>
<dbReference type="Proteomes" id="UP001239445">
    <property type="component" value="Unassembled WGS sequence"/>
</dbReference>
<evidence type="ECO:0000313" key="7">
    <source>
        <dbReference type="Proteomes" id="UP001239445"/>
    </source>
</evidence>
<dbReference type="GO" id="GO:0005768">
    <property type="term" value="C:endosome"/>
    <property type="evidence" value="ECO:0007669"/>
    <property type="project" value="TreeGrafter"/>
</dbReference>
<dbReference type="Pfam" id="PF04193">
    <property type="entry name" value="PQ-loop"/>
    <property type="match status" value="1"/>
</dbReference>
<protein>
    <recommendedName>
        <fullName evidence="8">PQ loop repeat protein</fullName>
    </recommendedName>
</protein>
<dbReference type="InterPro" id="IPR006603">
    <property type="entry name" value="PQ-loop_rpt"/>
</dbReference>
<feature type="transmembrane region" description="Helical" evidence="5">
    <location>
        <begin position="129"/>
        <end position="147"/>
    </location>
</feature>
<dbReference type="PANTHER" id="PTHR14856">
    <property type="entry name" value="PQ-LOOP REPEAT-CONTAINING PROTEIN 1-LIKE PROTEIN"/>
    <property type="match status" value="1"/>
</dbReference>
<dbReference type="AlphaFoldDB" id="A0AAJ0BS67"/>
<evidence type="ECO:0000256" key="1">
    <source>
        <dbReference type="ARBA" id="ARBA00004141"/>
    </source>
</evidence>
<name>A0AAJ0BS67_9PEZI</name>
<proteinExistence type="predicted"/>
<evidence type="ECO:0000256" key="4">
    <source>
        <dbReference type="ARBA" id="ARBA00023136"/>
    </source>
</evidence>
<reference evidence="6" key="1">
    <citation type="submission" date="2023-06" db="EMBL/GenBank/DDBJ databases">
        <title>Genome-scale phylogeny and comparative genomics of the fungal order Sordariales.</title>
        <authorList>
            <consortium name="Lawrence Berkeley National Laboratory"/>
            <person name="Hensen N."/>
            <person name="Bonometti L."/>
            <person name="Westerberg I."/>
            <person name="Brannstrom I.O."/>
            <person name="Guillou S."/>
            <person name="Cros-Aarteil S."/>
            <person name="Calhoun S."/>
            <person name="Haridas S."/>
            <person name="Kuo A."/>
            <person name="Mondo S."/>
            <person name="Pangilinan J."/>
            <person name="Riley R."/>
            <person name="Labutti K."/>
            <person name="Andreopoulos B."/>
            <person name="Lipzen A."/>
            <person name="Chen C."/>
            <person name="Yanf M."/>
            <person name="Daum C."/>
            <person name="Ng V."/>
            <person name="Clum A."/>
            <person name="Steindorff A."/>
            <person name="Ohm R."/>
            <person name="Martin F."/>
            <person name="Silar P."/>
            <person name="Natvig D."/>
            <person name="Lalanne C."/>
            <person name="Gautier V."/>
            <person name="Ament-Velasquez S.L."/>
            <person name="Kruys A."/>
            <person name="Hutchinson M.I."/>
            <person name="Powell A.J."/>
            <person name="Barry K."/>
            <person name="Miller A.N."/>
            <person name="Grigoriev I.V."/>
            <person name="Debuchy R."/>
            <person name="Gladieux P."/>
            <person name="Thoren M.H."/>
            <person name="Johannesson H."/>
        </authorList>
    </citation>
    <scope>NUCLEOTIDE SEQUENCE</scope>
    <source>
        <strain evidence="6">PSN4</strain>
    </source>
</reference>
<dbReference type="GO" id="GO:0042147">
    <property type="term" value="P:retrograde transport, endosome to Golgi"/>
    <property type="evidence" value="ECO:0007669"/>
    <property type="project" value="TreeGrafter"/>
</dbReference>
<dbReference type="GO" id="GO:0016020">
    <property type="term" value="C:membrane"/>
    <property type="evidence" value="ECO:0007669"/>
    <property type="project" value="UniProtKB-SubCell"/>
</dbReference>
<evidence type="ECO:0008006" key="8">
    <source>
        <dbReference type="Google" id="ProtNLM"/>
    </source>
</evidence>
<evidence type="ECO:0000256" key="2">
    <source>
        <dbReference type="ARBA" id="ARBA00022692"/>
    </source>
</evidence>
<keyword evidence="4 5" id="KW-0472">Membrane</keyword>
<dbReference type="Gene3D" id="1.20.1280.290">
    <property type="match status" value="2"/>
</dbReference>
<organism evidence="6 7">
    <name type="scientific">Echria macrotheca</name>
    <dbReference type="NCBI Taxonomy" id="438768"/>
    <lineage>
        <taxon>Eukaryota</taxon>
        <taxon>Fungi</taxon>
        <taxon>Dikarya</taxon>
        <taxon>Ascomycota</taxon>
        <taxon>Pezizomycotina</taxon>
        <taxon>Sordariomycetes</taxon>
        <taxon>Sordariomycetidae</taxon>
        <taxon>Sordariales</taxon>
        <taxon>Schizotheciaceae</taxon>
        <taxon>Echria</taxon>
    </lineage>
</organism>
<gene>
    <name evidence="6" type="ORF">QBC47DRAFT_368877</name>
</gene>
<keyword evidence="7" id="KW-1185">Reference proteome</keyword>
<dbReference type="InterPro" id="IPR052241">
    <property type="entry name" value="SLC66/Scramblase_ANY1"/>
</dbReference>
<keyword evidence="2 5" id="KW-0812">Transmembrane</keyword>